<evidence type="ECO:0000313" key="1">
    <source>
        <dbReference type="EMBL" id="THH05768.1"/>
    </source>
</evidence>
<organism evidence="1 2">
    <name type="scientific">Phellinidium pouzarii</name>
    <dbReference type="NCBI Taxonomy" id="167371"/>
    <lineage>
        <taxon>Eukaryota</taxon>
        <taxon>Fungi</taxon>
        <taxon>Dikarya</taxon>
        <taxon>Basidiomycota</taxon>
        <taxon>Agaricomycotina</taxon>
        <taxon>Agaricomycetes</taxon>
        <taxon>Hymenochaetales</taxon>
        <taxon>Hymenochaetaceae</taxon>
        <taxon>Phellinidium</taxon>
    </lineage>
</organism>
<dbReference type="OrthoDB" id="10567589at2759"/>
<reference evidence="1 2" key="1">
    <citation type="submission" date="2019-02" db="EMBL/GenBank/DDBJ databases">
        <title>Genome sequencing of the rare red list fungi Phellinidium pouzarii.</title>
        <authorList>
            <person name="Buettner E."/>
            <person name="Kellner H."/>
        </authorList>
    </citation>
    <scope>NUCLEOTIDE SEQUENCE [LARGE SCALE GENOMIC DNA]</scope>
    <source>
        <strain evidence="1 2">DSM 108285</strain>
    </source>
</reference>
<accession>A0A4S4L4X2</accession>
<protein>
    <submittedName>
        <fullName evidence="1">Uncharacterized protein</fullName>
    </submittedName>
</protein>
<name>A0A4S4L4X2_9AGAM</name>
<keyword evidence="2" id="KW-1185">Reference proteome</keyword>
<dbReference type="EMBL" id="SGPK01000238">
    <property type="protein sequence ID" value="THH05768.1"/>
    <property type="molecule type" value="Genomic_DNA"/>
</dbReference>
<sequence>MSHPHLYLLQPGVPFLPTYDVLYTSGPVTSENQHPSPYHSASFSPLLGALKPANVRMHTLLAAEGLLPRNLLSAFTDSELVVRVLVNAAAPADGEDGKRVPPKKAQTL</sequence>
<dbReference type="Proteomes" id="UP000308199">
    <property type="component" value="Unassembled WGS sequence"/>
</dbReference>
<gene>
    <name evidence="1" type="ORF">EW145_g4561</name>
</gene>
<comment type="caution">
    <text evidence="1">The sequence shown here is derived from an EMBL/GenBank/DDBJ whole genome shotgun (WGS) entry which is preliminary data.</text>
</comment>
<dbReference type="AlphaFoldDB" id="A0A4S4L4X2"/>
<proteinExistence type="predicted"/>
<evidence type="ECO:0000313" key="2">
    <source>
        <dbReference type="Proteomes" id="UP000308199"/>
    </source>
</evidence>